<reference evidence="6 7" key="1">
    <citation type="submission" date="2024-06" db="EMBL/GenBank/DDBJ databases">
        <title>The Natural Products Discovery Center: Release of the First 8490 Sequenced Strains for Exploring Actinobacteria Biosynthetic Diversity.</title>
        <authorList>
            <person name="Kalkreuter E."/>
            <person name="Kautsar S.A."/>
            <person name="Yang D."/>
            <person name="Bader C.D."/>
            <person name="Teijaro C.N."/>
            <person name="Fluegel L."/>
            <person name="Davis C.M."/>
            <person name="Simpson J.R."/>
            <person name="Lauterbach L."/>
            <person name="Steele A.D."/>
            <person name="Gui C."/>
            <person name="Meng S."/>
            <person name="Li G."/>
            <person name="Viehrig K."/>
            <person name="Ye F."/>
            <person name="Su P."/>
            <person name="Kiefer A.F."/>
            <person name="Nichols A."/>
            <person name="Cepeda A.J."/>
            <person name="Yan W."/>
            <person name="Fan B."/>
            <person name="Jiang Y."/>
            <person name="Adhikari A."/>
            <person name="Zheng C.-J."/>
            <person name="Schuster L."/>
            <person name="Cowan T.M."/>
            <person name="Smanski M.J."/>
            <person name="Chevrette M.G."/>
            <person name="De Carvalho L.P.S."/>
            <person name="Shen B."/>
        </authorList>
    </citation>
    <scope>NUCLEOTIDE SEQUENCE [LARGE SCALE GENOMIC DNA]</scope>
    <source>
        <strain evidence="6 7">NPDC020594</strain>
    </source>
</reference>
<keyword evidence="7" id="KW-1185">Reference proteome</keyword>
<keyword evidence="1" id="KW-0805">Transcription regulation</keyword>
<dbReference type="InterPro" id="IPR049445">
    <property type="entry name" value="TetR_SbtR-like_C"/>
</dbReference>
<sequence>MPQQKDSPRRSDAQRNRERILEVALTELSHCADAPLSVIAKKAGVGQGTFYRNFPNRESLVLEIYRHEMRQVADTAEHLLATRAPDEALRAWMDRLAEFAMTKAGLADAIRMVTGAPGGPAKPSPTPVAHAAELLLRANEEAGTIRPGVTADDFFLAIAGLWQLAPHDDWQPRAARLLDLVMDGLRSGAPGA</sequence>
<dbReference type="Pfam" id="PF21597">
    <property type="entry name" value="TetR_C_43"/>
    <property type="match status" value="1"/>
</dbReference>
<evidence type="ECO:0000256" key="4">
    <source>
        <dbReference type="PROSITE-ProRule" id="PRU00335"/>
    </source>
</evidence>
<dbReference type="Gene3D" id="1.10.357.10">
    <property type="entry name" value="Tetracycline Repressor, domain 2"/>
    <property type="match status" value="1"/>
</dbReference>
<evidence type="ECO:0000313" key="6">
    <source>
        <dbReference type="EMBL" id="MEU5712068.1"/>
    </source>
</evidence>
<evidence type="ECO:0000256" key="2">
    <source>
        <dbReference type="ARBA" id="ARBA00023125"/>
    </source>
</evidence>
<feature type="domain" description="HTH tetR-type" evidence="5">
    <location>
        <begin position="14"/>
        <end position="72"/>
    </location>
</feature>
<accession>A0ABV3AJD3</accession>
<evidence type="ECO:0000259" key="5">
    <source>
        <dbReference type="PROSITE" id="PS50977"/>
    </source>
</evidence>
<organism evidence="6 7">
    <name type="scientific">Streptomyces flaveolus</name>
    <dbReference type="NCBI Taxonomy" id="67297"/>
    <lineage>
        <taxon>Bacteria</taxon>
        <taxon>Bacillati</taxon>
        <taxon>Actinomycetota</taxon>
        <taxon>Actinomycetes</taxon>
        <taxon>Kitasatosporales</taxon>
        <taxon>Streptomycetaceae</taxon>
        <taxon>Streptomyces</taxon>
    </lineage>
</organism>
<name>A0ABV3AJD3_9ACTN</name>
<protein>
    <submittedName>
        <fullName evidence="6">TetR/AcrR family transcriptional regulator</fullName>
    </submittedName>
</protein>
<gene>
    <name evidence="6" type="ORF">AB0H04_35330</name>
</gene>
<keyword evidence="2 4" id="KW-0238">DNA-binding</keyword>
<dbReference type="InterPro" id="IPR009057">
    <property type="entry name" value="Homeodomain-like_sf"/>
</dbReference>
<evidence type="ECO:0000256" key="1">
    <source>
        <dbReference type="ARBA" id="ARBA00023015"/>
    </source>
</evidence>
<dbReference type="SUPFAM" id="SSF46689">
    <property type="entry name" value="Homeodomain-like"/>
    <property type="match status" value="1"/>
</dbReference>
<dbReference type="Proteomes" id="UP001551011">
    <property type="component" value="Unassembled WGS sequence"/>
</dbReference>
<dbReference type="Pfam" id="PF00440">
    <property type="entry name" value="TetR_N"/>
    <property type="match status" value="1"/>
</dbReference>
<dbReference type="RefSeq" id="WP_030652671.1">
    <property type="nucleotide sequence ID" value="NZ_JBFAEG010000032.1"/>
</dbReference>
<comment type="caution">
    <text evidence="6">The sequence shown here is derived from an EMBL/GenBank/DDBJ whole genome shotgun (WGS) entry which is preliminary data.</text>
</comment>
<dbReference type="InterPro" id="IPR036271">
    <property type="entry name" value="Tet_transcr_reg_TetR-rel_C_sf"/>
</dbReference>
<proteinExistence type="predicted"/>
<dbReference type="PANTHER" id="PTHR30055:SF234">
    <property type="entry name" value="HTH-TYPE TRANSCRIPTIONAL REGULATOR BETI"/>
    <property type="match status" value="1"/>
</dbReference>
<feature type="DNA-binding region" description="H-T-H motif" evidence="4">
    <location>
        <begin position="35"/>
        <end position="54"/>
    </location>
</feature>
<dbReference type="InterPro" id="IPR001647">
    <property type="entry name" value="HTH_TetR"/>
</dbReference>
<dbReference type="SUPFAM" id="SSF48498">
    <property type="entry name" value="Tetracyclin repressor-like, C-terminal domain"/>
    <property type="match status" value="1"/>
</dbReference>
<dbReference type="EMBL" id="JBFAEG010000032">
    <property type="protein sequence ID" value="MEU5712068.1"/>
    <property type="molecule type" value="Genomic_DNA"/>
</dbReference>
<dbReference type="PANTHER" id="PTHR30055">
    <property type="entry name" value="HTH-TYPE TRANSCRIPTIONAL REGULATOR RUTR"/>
    <property type="match status" value="1"/>
</dbReference>
<dbReference type="PROSITE" id="PS50977">
    <property type="entry name" value="HTH_TETR_2"/>
    <property type="match status" value="1"/>
</dbReference>
<dbReference type="InterPro" id="IPR050109">
    <property type="entry name" value="HTH-type_TetR-like_transc_reg"/>
</dbReference>
<evidence type="ECO:0000256" key="3">
    <source>
        <dbReference type="ARBA" id="ARBA00023163"/>
    </source>
</evidence>
<keyword evidence="3" id="KW-0804">Transcription</keyword>
<evidence type="ECO:0000313" key="7">
    <source>
        <dbReference type="Proteomes" id="UP001551011"/>
    </source>
</evidence>